<dbReference type="EMBL" id="CAJNJA010021178">
    <property type="protein sequence ID" value="CAE7471094.1"/>
    <property type="molecule type" value="Genomic_DNA"/>
</dbReference>
<dbReference type="Gene3D" id="1.10.510.10">
    <property type="entry name" value="Transferase(Phosphotransferase) domain 1"/>
    <property type="match status" value="1"/>
</dbReference>
<evidence type="ECO:0000313" key="3">
    <source>
        <dbReference type="Proteomes" id="UP000601435"/>
    </source>
</evidence>
<reference evidence="2" key="1">
    <citation type="submission" date="2021-02" db="EMBL/GenBank/DDBJ databases">
        <authorList>
            <person name="Dougan E. K."/>
            <person name="Rhodes N."/>
            <person name="Thang M."/>
            <person name="Chan C."/>
        </authorList>
    </citation>
    <scope>NUCLEOTIDE SEQUENCE</scope>
</reference>
<dbReference type="InterPro" id="IPR011009">
    <property type="entry name" value="Kinase-like_dom_sf"/>
</dbReference>
<organism evidence="2 3">
    <name type="scientific">Symbiodinium necroappetens</name>
    <dbReference type="NCBI Taxonomy" id="1628268"/>
    <lineage>
        <taxon>Eukaryota</taxon>
        <taxon>Sar</taxon>
        <taxon>Alveolata</taxon>
        <taxon>Dinophyceae</taxon>
        <taxon>Suessiales</taxon>
        <taxon>Symbiodiniaceae</taxon>
        <taxon>Symbiodinium</taxon>
    </lineage>
</organism>
<feature type="compositionally biased region" description="Low complexity" evidence="1">
    <location>
        <begin position="232"/>
        <end position="242"/>
    </location>
</feature>
<protein>
    <recommendedName>
        <fullName evidence="4">Protein kinase domain-containing protein</fullName>
    </recommendedName>
</protein>
<dbReference type="Proteomes" id="UP000601435">
    <property type="component" value="Unassembled WGS sequence"/>
</dbReference>
<dbReference type="AlphaFoldDB" id="A0A812SAT5"/>
<dbReference type="SUPFAM" id="SSF56112">
    <property type="entry name" value="Protein kinase-like (PK-like)"/>
    <property type="match status" value="1"/>
</dbReference>
<evidence type="ECO:0008006" key="4">
    <source>
        <dbReference type="Google" id="ProtNLM"/>
    </source>
</evidence>
<proteinExistence type="predicted"/>
<accession>A0A812SAT5</accession>
<feature type="region of interest" description="Disordered" evidence="1">
    <location>
        <begin position="228"/>
        <end position="258"/>
    </location>
</feature>
<evidence type="ECO:0000313" key="2">
    <source>
        <dbReference type="EMBL" id="CAE7471094.1"/>
    </source>
</evidence>
<name>A0A812SAT5_9DINO</name>
<evidence type="ECO:0000256" key="1">
    <source>
        <dbReference type="SAM" id="MobiDB-lite"/>
    </source>
</evidence>
<sequence length="258" mass="27595">MAAAFGAAATIAGPAVLVLAPIAGIAGVVAWRQSEEPETILAEAESVLTSRMGDEIGRGNFGSVRYVSSRAVVKTTSINDEQGMAEIVMLRKVQGKEEIIKLLGVATINMTAYMYLAKCNGGTLEGRTFKDGTWEDLVIQLMGGLSHIDRFLLEEFPPCQPESSSESLLPEPAPPARADVGEGVEEWQAGAQLEQRSLEIFKMTLEADPDKRCTAEAVLRLCKPNLLGGGSSSSSISGGTTSARRPAHANFWKRVSKR</sequence>
<comment type="caution">
    <text evidence="2">The sequence shown here is derived from an EMBL/GenBank/DDBJ whole genome shotgun (WGS) entry which is preliminary data.</text>
</comment>
<gene>
    <name evidence="2" type="ORF">SNEC2469_LOCUS13272</name>
</gene>
<keyword evidence="3" id="KW-1185">Reference proteome</keyword>